<reference evidence="9" key="1">
    <citation type="submission" date="2020-05" db="UniProtKB">
        <authorList>
            <consortium name="EnsemblMetazoa"/>
        </authorList>
    </citation>
    <scope>IDENTIFICATION</scope>
    <source>
        <strain evidence="9">USDA</strain>
    </source>
</reference>
<keyword evidence="5" id="KW-0378">Hydrolase</keyword>
<dbReference type="PANTHER" id="PTHR12318:SF0">
    <property type="entry name" value="ACYL-COENZYME A DIPHOSPHATASE NUDT19"/>
    <property type="match status" value="1"/>
</dbReference>
<dbReference type="KEGG" id="scac:106085359"/>
<evidence type="ECO:0000256" key="3">
    <source>
        <dbReference type="ARBA" id="ARBA00005582"/>
    </source>
</evidence>
<dbReference type="EnsemblMetazoa" id="SCAU014142-RA">
    <property type="protein sequence ID" value="SCAU014142-PA"/>
    <property type="gene ID" value="SCAU014142"/>
</dbReference>
<name>A0A1I8Q5P3_STOCA</name>
<protein>
    <recommendedName>
        <fullName evidence="8">Nudix hydrolase domain-containing protein</fullName>
    </recommendedName>
</protein>
<dbReference type="VEuPathDB" id="VectorBase:SCAU014142"/>
<proteinExistence type="inferred from homology"/>
<dbReference type="STRING" id="35570.A0A1I8Q5P3"/>
<organism evidence="9 10">
    <name type="scientific">Stomoxys calcitrans</name>
    <name type="common">Stable fly</name>
    <name type="synonym">Conops calcitrans</name>
    <dbReference type="NCBI Taxonomy" id="35570"/>
    <lineage>
        <taxon>Eukaryota</taxon>
        <taxon>Metazoa</taxon>
        <taxon>Ecdysozoa</taxon>
        <taxon>Arthropoda</taxon>
        <taxon>Hexapoda</taxon>
        <taxon>Insecta</taxon>
        <taxon>Pterygota</taxon>
        <taxon>Neoptera</taxon>
        <taxon>Endopterygota</taxon>
        <taxon>Diptera</taxon>
        <taxon>Brachycera</taxon>
        <taxon>Muscomorpha</taxon>
        <taxon>Muscoidea</taxon>
        <taxon>Muscidae</taxon>
        <taxon>Stomoxys</taxon>
    </lineage>
</organism>
<dbReference type="Gene3D" id="3.90.79.10">
    <property type="entry name" value="Nucleoside Triphosphate Pyrophosphohydrolase"/>
    <property type="match status" value="1"/>
</dbReference>
<keyword evidence="6" id="KW-0460">Magnesium</keyword>
<dbReference type="AlphaFoldDB" id="A0A1I8Q5P3"/>
<comment type="similarity">
    <text evidence="3">Belongs to the Nudix hydrolase family.</text>
</comment>
<evidence type="ECO:0000313" key="9">
    <source>
        <dbReference type="EnsemblMetazoa" id="SCAU014142-PA"/>
    </source>
</evidence>
<dbReference type="InterPro" id="IPR015797">
    <property type="entry name" value="NUDIX_hydrolase-like_dom_sf"/>
</dbReference>
<keyword evidence="4" id="KW-0479">Metal-binding</keyword>
<evidence type="ECO:0000313" key="10">
    <source>
        <dbReference type="Proteomes" id="UP000095300"/>
    </source>
</evidence>
<dbReference type="GO" id="GO:0016818">
    <property type="term" value="F:hydrolase activity, acting on acid anhydrides, in phosphorus-containing anhydrides"/>
    <property type="evidence" value="ECO:0007669"/>
    <property type="project" value="InterPro"/>
</dbReference>
<evidence type="ECO:0000256" key="6">
    <source>
        <dbReference type="ARBA" id="ARBA00022842"/>
    </source>
</evidence>
<dbReference type="Proteomes" id="UP000095300">
    <property type="component" value="Unassembled WGS sequence"/>
</dbReference>
<keyword evidence="10" id="KW-1185">Reference proteome</keyword>
<evidence type="ECO:0000256" key="1">
    <source>
        <dbReference type="ARBA" id="ARBA00001936"/>
    </source>
</evidence>
<dbReference type="InterPro" id="IPR039121">
    <property type="entry name" value="NUDT19"/>
</dbReference>
<comment type="cofactor">
    <cofactor evidence="1">
        <name>Mn(2+)</name>
        <dbReference type="ChEBI" id="CHEBI:29035"/>
    </cofactor>
</comment>
<evidence type="ECO:0000256" key="4">
    <source>
        <dbReference type="ARBA" id="ARBA00022723"/>
    </source>
</evidence>
<dbReference type="CDD" id="cd18870">
    <property type="entry name" value="NUDIX_AcylCoAdiphos_Nudt19"/>
    <property type="match status" value="1"/>
</dbReference>
<dbReference type="GO" id="GO:0046872">
    <property type="term" value="F:metal ion binding"/>
    <property type="evidence" value="ECO:0007669"/>
    <property type="project" value="UniProtKB-KW"/>
</dbReference>
<dbReference type="PANTHER" id="PTHR12318">
    <property type="entry name" value="TESTOSTERONE-REGULATED PROTEIN RP2"/>
    <property type="match status" value="1"/>
</dbReference>
<dbReference type="GO" id="GO:0005739">
    <property type="term" value="C:mitochondrion"/>
    <property type="evidence" value="ECO:0007669"/>
    <property type="project" value="TreeGrafter"/>
</dbReference>
<evidence type="ECO:0000256" key="2">
    <source>
        <dbReference type="ARBA" id="ARBA00001946"/>
    </source>
</evidence>
<evidence type="ECO:0000256" key="7">
    <source>
        <dbReference type="ARBA" id="ARBA00023211"/>
    </source>
</evidence>
<comment type="cofactor">
    <cofactor evidence="2">
        <name>Mg(2+)</name>
        <dbReference type="ChEBI" id="CHEBI:18420"/>
    </cofactor>
</comment>
<gene>
    <name evidence="9" type="primary">106085359</name>
</gene>
<dbReference type="SUPFAM" id="SSF55811">
    <property type="entry name" value="Nudix"/>
    <property type="match status" value="1"/>
</dbReference>
<feature type="domain" description="Nudix hydrolase" evidence="8">
    <location>
        <begin position="9"/>
        <end position="245"/>
    </location>
</feature>
<evidence type="ECO:0000259" key="8">
    <source>
        <dbReference type="PROSITE" id="PS51462"/>
    </source>
</evidence>
<dbReference type="PROSITE" id="PS51462">
    <property type="entry name" value="NUDIX"/>
    <property type="match status" value="1"/>
</dbReference>
<dbReference type="OrthoDB" id="1695362at2759"/>
<keyword evidence="7" id="KW-0464">Manganese</keyword>
<accession>A0A1I8Q5P3</accession>
<sequence>MAKQIVANIRKSSSLIVLARDKIKAEKQTDYKVLMFKRPPQATFMPNSAVFPGGVLETHADETPLWRKHFDNMGVSKLQLSLLTQGTGKKSDIFTKENPESLERELSLRIATVREAFEELGVIFCRDRKSLTDGSDDGYGKFKEDFDRQHWQKLVHDDATQFLKLCETLEIVPDLWSLYEWSNWVTPATFKKRFNAAFFVIVLKTIPDLIKEKHEVSEFAWKTPAEYLQQHFKKEIWLPPPQFYELSRLLNYSELEQFKKFAQKRSAEGLEAILPIERKCNDSRVNLLPGDDLYDNPNSSTDLVPTHKTAKEYRNGVKNVHRIEFYDSNDMVVQLNIKPPHGHLTPINTNPKKHE</sequence>
<dbReference type="InterPro" id="IPR000086">
    <property type="entry name" value="NUDIX_hydrolase_dom"/>
</dbReference>
<evidence type="ECO:0000256" key="5">
    <source>
        <dbReference type="ARBA" id="ARBA00022801"/>
    </source>
</evidence>